<accession>A0A813E1V7</accession>
<evidence type="ECO:0000256" key="1">
    <source>
        <dbReference type="SAM" id="MobiDB-lite"/>
    </source>
</evidence>
<evidence type="ECO:0000313" key="2">
    <source>
        <dbReference type="EMBL" id="CAE8591949.1"/>
    </source>
</evidence>
<comment type="caution">
    <text evidence="2">The sequence shown here is derived from an EMBL/GenBank/DDBJ whole genome shotgun (WGS) entry which is preliminary data.</text>
</comment>
<dbReference type="Proteomes" id="UP000654075">
    <property type="component" value="Unassembled WGS sequence"/>
</dbReference>
<gene>
    <name evidence="2" type="ORF">PGLA1383_LOCUS10609</name>
</gene>
<evidence type="ECO:0000313" key="3">
    <source>
        <dbReference type="Proteomes" id="UP000654075"/>
    </source>
</evidence>
<organism evidence="2 3">
    <name type="scientific">Polarella glacialis</name>
    <name type="common">Dinoflagellate</name>
    <dbReference type="NCBI Taxonomy" id="89957"/>
    <lineage>
        <taxon>Eukaryota</taxon>
        <taxon>Sar</taxon>
        <taxon>Alveolata</taxon>
        <taxon>Dinophyceae</taxon>
        <taxon>Suessiales</taxon>
        <taxon>Suessiaceae</taxon>
        <taxon>Polarella</taxon>
    </lineage>
</organism>
<dbReference type="Gene3D" id="3.80.10.10">
    <property type="entry name" value="Ribonuclease Inhibitor"/>
    <property type="match status" value="1"/>
</dbReference>
<proteinExistence type="predicted"/>
<dbReference type="SUPFAM" id="SSF52047">
    <property type="entry name" value="RNI-like"/>
    <property type="match status" value="1"/>
</dbReference>
<dbReference type="AlphaFoldDB" id="A0A813E1V7"/>
<feature type="region of interest" description="Disordered" evidence="1">
    <location>
        <begin position="1"/>
        <end position="22"/>
    </location>
</feature>
<keyword evidence="3" id="KW-1185">Reference proteome</keyword>
<dbReference type="Pfam" id="PF13516">
    <property type="entry name" value="LRR_6"/>
    <property type="match status" value="1"/>
</dbReference>
<dbReference type="EMBL" id="CAJNNV010005347">
    <property type="protein sequence ID" value="CAE8591949.1"/>
    <property type="molecule type" value="Genomic_DNA"/>
</dbReference>
<dbReference type="InterPro" id="IPR001611">
    <property type="entry name" value="Leu-rich_rpt"/>
</dbReference>
<protein>
    <submittedName>
        <fullName evidence="2">Uncharacterized protein</fullName>
    </submittedName>
</protein>
<name>A0A813E1V7_POLGL</name>
<dbReference type="InterPro" id="IPR032675">
    <property type="entry name" value="LRR_dom_sf"/>
</dbReference>
<sequence length="183" mass="20527">MNEDMNKGMNRGAENNNGYERPPWYTKDWPKDCQYNSPGCVLHEMDTSEHKTDVHRDMVRSGARWQEALVPGVTSMRLSFNQATDEDLREVIDRLKGNEDVTDLDLSHNCIKDAGIQALVAALAGGSAPNLKELKVYSNEFGELGETMLTKGLPVFRKKLEVHWKEPSWAHIGQNKEAAVAAT</sequence>
<dbReference type="SMART" id="SM00368">
    <property type="entry name" value="LRR_RI"/>
    <property type="match status" value="2"/>
</dbReference>
<dbReference type="OrthoDB" id="120976at2759"/>
<reference evidence="2" key="1">
    <citation type="submission" date="2021-02" db="EMBL/GenBank/DDBJ databases">
        <authorList>
            <person name="Dougan E. K."/>
            <person name="Rhodes N."/>
            <person name="Thang M."/>
            <person name="Chan C."/>
        </authorList>
    </citation>
    <scope>NUCLEOTIDE SEQUENCE</scope>
</reference>